<evidence type="ECO:0000313" key="1">
    <source>
        <dbReference type="EMBL" id="KAK0579962.1"/>
    </source>
</evidence>
<reference evidence="1" key="1">
    <citation type="journal article" date="2022" name="Plant J.">
        <title>Strategies of tolerance reflected in two North American maple genomes.</title>
        <authorList>
            <person name="McEvoy S.L."/>
            <person name="Sezen U.U."/>
            <person name="Trouern-Trend A."/>
            <person name="McMahon S.M."/>
            <person name="Schaberg P.G."/>
            <person name="Yang J."/>
            <person name="Wegrzyn J.L."/>
            <person name="Swenson N.G."/>
        </authorList>
    </citation>
    <scope>NUCLEOTIDE SEQUENCE</scope>
    <source>
        <strain evidence="1">NS2018</strain>
    </source>
</reference>
<gene>
    <name evidence="1" type="ORF">LWI29_034062</name>
</gene>
<proteinExistence type="predicted"/>
<keyword evidence="2" id="KW-1185">Reference proteome</keyword>
<dbReference type="PANTHER" id="PTHR47481">
    <property type="match status" value="1"/>
</dbReference>
<dbReference type="AlphaFoldDB" id="A0AA39RW47"/>
<name>A0AA39RW47_ACESA</name>
<dbReference type="Pfam" id="PF14223">
    <property type="entry name" value="Retrotran_gag_2"/>
    <property type="match status" value="1"/>
</dbReference>
<organism evidence="1 2">
    <name type="scientific">Acer saccharum</name>
    <name type="common">Sugar maple</name>
    <dbReference type="NCBI Taxonomy" id="4024"/>
    <lineage>
        <taxon>Eukaryota</taxon>
        <taxon>Viridiplantae</taxon>
        <taxon>Streptophyta</taxon>
        <taxon>Embryophyta</taxon>
        <taxon>Tracheophyta</taxon>
        <taxon>Spermatophyta</taxon>
        <taxon>Magnoliopsida</taxon>
        <taxon>eudicotyledons</taxon>
        <taxon>Gunneridae</taxon>
        <taxon>Pentapetalae</taxon>
        <taxon>rosids</taxon>
        <taxon>malvids</taxon>
        <taxon>Sapindales</taxon>
        <taxon>Sapindaceae</taxon>
        <taxon>Hippocastanoideae</taxon>
        <taxon>Acereae</taxon>
        <taxon>Acer</taxon>
    </lineage>
</organism>
<comment type="caution">
    <text evidence="1">The sequence shown here is derived from an EMBL/GenBank/DDBJ whole genome shotgun (WGS) entry which is preliminary data.</text>
</comment>
<dbReference type="Proteomes" id="UP001168877">
    <property type="component" value="Unassembled WGS sequence"/>
</dbReference>
<dbReference type="PANTHER" id="PTHR47481:SF31">
    <property type="entry name" value="OS01G0873500 PROTEIN"/>
    <property type="match status" value="1"/>
</dbReference>
<dbReference type="EMBL" id="JAUESC010000385">
    <property type="protein sequence ID" value="KAK0579962.1"/>
    <property type="molecule type" value="Genomic_DNA"/>
</dbReference>
<reference evidence="1" key="2">
    <citation type="submission" date="2023-06" db="EMBL/GenBank/DDBJ databases">
        <authorList>
            <person name="Swenson N.G."/>
            <person name="Wegrzyn J.L."/>
            <person name="Mcevoy S.L."/>
        </authorList>
    </citation>
    <scope>NUCLEOTIDE SEQUENCE</scope>
    <source>
        <strain evidence="1">NS2018</strain>
        <tissue evidence="1">Leaf</tissue>
    </source>
</reference>
<protein>
    <submittedName>
        <fullName evidence="1">Uncharacterized protein</fullName>
    </submittedName>
</protein>
<sequence>MSTGNNNTIAASVPTQAMSASSLAITMATPPGNINGGTPFGKSMGQSFGNKPDCNNFTLWKTMVTTVIRGHRLDGFLSGTRSCPPKFLLIKPTGSRLRLNLDYKEWVVNDQLLMGWLYRSITEMVATQVMGSTTSTNLWKALENLYGIHSKLKMNTVRTSIQTIRKGNMTVDDYLKQMKSWADILAIVGNLYPKDQLNANVIYGIDSEYMPIVVLIGSKKIHILARVARYLVEL</sequence>
<accession>A0AA39RW47</accession>
<evidence type="ECO:0000313" key="2">
    <source>
        <dbReference type="Proteomes" id="UP001168877"/>
    </source>
</evidence>